<dbReference type="SMART" id="SM00443">
    <property type="entry name" value="G_patch"/>
    <property type="match status" value="1"/>
</dbReference>
<dbReference type="Pfam" id="PF04818">
    <property type="entry name" value="CID"/>
    <property type="match status" value="1"/>
</dbReference>
<evidence type="ECO:0000259" key="5">
    <source>
        <dbReference type="PROSITE" id="PS51391"/>
    </source>
</evidence>
<evidence type="ECO:0000313" key="7">
    <source>
        <dbReference type="Proteomes" id="UP001217089"/>
    </source>
</evidence>
<reference evidence="6 7" key="1">
    <citation type="submission" date="2022-12" db="EMBL/GenBank/DDBJ databases">
        <title>Chromosome-level genome of Tegillarca granosa.</title>
        <authorList>
            <person name="Kim J."/>
        </authorList>
    </citation>
    <scope>NUCLEOTIDE SEQUENCE [LARGE SCALE GENOMIC DNA]</scope>
    <source>
        <strain evidence="6">Teg-2019</strain>
        <tissue evidence="6">Adductor muscle</tissue>
    </source>
</reference>
<dbReference type="InterPro" id="IPR008942">
    <property type="entry name" value="ENTH_VHS"/>
</dbReference>
<evidence type="ECO:0008006" key="8">
    <source>
        <dbReference type="Google" id="ProtNLM"/>
    </source>
</evidence>
<dbReference type="InterPro" id="IPR000061">
    <property type="entry name" value="Surp"/>
</dbReference>
<dbReference type="SUPFAM" id="SSF48464">
    <property type="entry name" value="ENTH/VHS domain"/>
    <property type="match status" value="1"/>
</dbReference>
<dbReference type="PANTHER" id="PTHR12323">
    <property type="entry name" value="SR-RELATED CTD ASSOCIATED FACTOR 6"/>
    <property type="match status" value="1"/>
</dbReference>
<evidence type="ECO:0000259" key="3">
    <source>
        <dbReference type="PROSITE" id="PS50128"/>
    </source>
</evidence>
<name>A0ABQ9EQN2_TEGGR</name>
<accession>A0ABQ9EQN2</accession>
<dbReference type="InterPro" id="IPR000467">
    <property type="entry name" value="G_patch_dom"/>
</dbReference>
<evidence type="ECO:0000313" key="6">
    <source>
        <dbReference type="EMBL" id="KAJ8305875.1"/>
    </source>
</evidence>
<feature type="compositionally biased region" description="Pro residues" evidence="2">
    <location>
        <begin position="495"/>
        <end position="513"/>
    </location>
</feature>
<dbReference type="PROSITE" id="PS51391">
    <property type="entry name" value="CID"/>
    <property type="match status" value="1"/>
</dbReference>
<dbReference type="PROSITE" id="PS50174">
    <property type="entry name" value="G_PATCH"/>
    <property type="match status" value="1"/>
</dbReference>
<feature type="region of interest" description="Disordered" evidence="2">
    <location>
        <begin position="681"/>
        <end position="814"/>
    </location>
</feature>
<dbReference type="PROSITE" id="PS50128">
    <property type="entry name" value="SURP"/>
    <property type="match status" value="1"/>
</dbReference>
<organism evidence="6 7">
    <name type="scientific">Tegillarca granosa</name>
    <name type="common">Malaysian cockle</name>
    <name type="synonym">Anadara granosa</name>
    <dbReference type="NCBI Taxonomy" id="220873"/>
    <lineage>
        <taxon>Eukaryota</taxon>
        <taxon>Metazoa</taxon>
        <taxon>Spiralia</taxon>
        <taxon>Lophotrochozoa</taxon>
        <taxon>Mollusca</taxon>
        <taxon>Bivalvia</taxon>
        <taxon>Autobranchia</taxon>
        <taxon>Pteriomorphia</taxon>
        <taxon>Arcoida</taxon>
        <taxon>Arcoidea</taxon>
        <taxon>Arcidae</taxon>
        <taxon>Tegillarca</taxon>
    </lineage>
</organism>
<proteinExistence type="predicted"/>
<gene>
    <name evidence="6" type="ORF">KUTeg_016420</name>
</gene>
<dbReference type="Proteomes" id="UP001217089">
    <property type="component" value="Unassembled WGS sequence"/>
</dbReference>
<dbReference type="SUPFAM" id="SSF109905">
    <property type="entry name" value="Surp module (SWAP domain)"/>
    <property type="match status" value="1"/>
</dbReference>
<feature type="compositionally biased region" description="Low complexity" evidence="2">
    <location>
        <begin position="750"/>
        <end position="763"/>
    </location>
</feature>
<feature type="compositionally biased region" description="Pro residues" evidence="2">
    <location>
        <begin position="575"/>
        <end position="596"/>
    </location>
</feature>
<feature type="domain" description="SURP motif" evidence="3">
    <location>
        <begin position="17"/>
        <end position="59"/>
    </location>
</feature>
<dbReference type="InterPro" id="IPR056721">
    <property type="entry name" value="DUF7819"/>
</dbReference>
<evidence type="ECO:0000256" key="2">
    <source>
        <dbReference type="SAM" id="MobiDB-lite"/>
    </source>
</evidence>
<dbReference type="EMBL" id="JARBDR010000813">
    <property type="protein sequence ID" value="KAJ8305875.1"/>
    <property type="molecule type" value="Genomic_DNA"/>
</dbReference>
<dbReference type="Gene3D" id="1.10.10.790">
    <property type="entry name" value="Surp module"/>
    <property type="match status" value="1"/>
</dbReference>
<sequence>MEMPIPKPPNDPDLKNIIDKLAIFVARNGPEFERMTKQKQKDNPKFSFLFGGEFFNYYQFKVTTERGNVGGSASIPPNFGGPIPTEVAPPPSTTVPPPLIPTVTTELYLDQQKQSLIQQQAIIQQTITQQAIQTAPWQQNNQLTQQIQGLQQQISQHQQMMDQQIKQSEQNLAAQYQSLIARQQILIEEAIINAQEEKLKKLSTECELSLDELDKITAPIIESCTKDAILNGKSWIFQHCITDDYCSLISLYLLKRITNKEATFELRLHLIYLINDLLHHCQRKNADELKVNLEKCVIPIFCTAMVGAEEDKKIKLTKLLNLWEQNKYFDITTIEQLKDPATGLSNYQASLITQYASVVSQITNNTQQQYNGLQKQHQDFASHLGLQLQQLQQQLQQLLQQQQQQPTGPPVSSQASVVPPPVQVTVGPPDQVTAPTPVSVVPGLVQPGGEITVIPQQVVTAVSSALPPVVAVPTVDTVTTAPPATLPTSIHGPPVTGPPPPGLPSQFSTPPPGFAGAPPGFIRGPPPPTLDFGAVPPGGPPPGAPPGGPPGPNFPPPDFHGGPPPPNRFALPDLSKPPPGFPPGPPGGLPGPPIAPPDIDLTPSVPYYELPAGLMAPLVKLEDNEYRPLDPRDIRLPPPMPPSERLLMAVEAFYSQPTHERPRDSEGWEKLGLYEFFKAKQRAKKIKEQEQERTGMNSRSRSRSRSVERDNRKDQQRSRSSSRSPSPSPPRNKRRYNSRHSRSRSRSRSRSPSESPLPYLRSSKSPSPTPVRQQRRLSPSPRRNRQNSRSPTPPLGASFGSIRDDMMPNVNPDPEAKLGFDNKGHQLLKKMGWGGKGLGASEQGIVDPISGGDVRDRQDMFKGIGMDLKDPFEQFRKSKSAGFIQRMRARDEARDANKGPNVIGI</sequence>
<keyword evidence="7" id="KW-1185">Reference proteome</keyword>
<protein>
    <recommendedName>
        <fullName evidence="8">Calcium homeostasis endoplasmic reticulum protein</fullName>
    </recommendedName>
</protein>
<feature type="coiled-coil region" evidence="1">
    <location>
        <begin position="140"/>
        <end position="167"/>
    </location>
</feature>
<dbReference type="Pfam" id="PF01805">
    <property type="entry name" value="Surp"/>
    <property type="match status" value="1"/>
</dbReference>
<feature type="compositionally biased region" description="Basic residues" evidence="2">
    <location>
        <begin position="731"/>
        <end position="749"/>
    </location>
</feature>
<dbReference type="Pfam" id="PF25127">
    <property type="entry name" value="DUF7819"/>
    <property type="match status" value="1"/>
</dbReference>
<evidence type="ECO:0000256" key="1">
    <source>
        <dbReference type="SAM" id="Coils"/>
    </source>
</evidence>
<dbReference type="PANTHER" id="PTHR12323:SF0">
    <property type="entry name" value="CALCIUM HOMEOSTASIS ENDOPLASMIC RETICULUM PROTEIN"/>
    <property type="match status" value="1"/>
</dbReference>
<feature type="region of interest" description="Disordered" evidence="2">
    <location>
        <begin position="400"/>
        <end position="431"/>
    </location>
</feature>
<evidence type="ECO:0000259" key="4">
    <source>
        <dbReference type="PROSITE" id="PS50174"/>
    </source>
</evidence>
<dbReference type="Pfam" id="PF01585">
    <property type="entry name" value="G-patch"/>
    <property type="match status" value="1"/>
</dbReference>
<dbReference type="SMART" id="SM00648">
    <property type="entry name" value="SWAP"/>
    <property type="match status" value="1"/>
</dbReference>
<keyword evidence="1" id="KW-0175">Coiled coil</keyword>
<feature type="domain" description="G-patch" evidence="4">
    <location>
        <begin position="820"/>
        <end position="869"/>
    </location>
</feature>
<feature type="compositionally biased region" description="Low complexity" evidence="2">
    <location>
        <begin position="514"/>
        <end position="523"/>
    </location>
</feature>
<feature type="compositionally biased region" description="Pro residues" evidence="2">
    <location>
        <begin position="537"/>
        <end position="567"/>
    </location>
</feature>
<dbReference type="InterPro" id="IPR006569">
    <property type="entry name" value="CID_dom"/>
</dbReference>
<dbReference type="InterPro" id="IPR035967">
    <property type="entry name" value="SWAP/Surp_sf"/>
</dbReference>
<feature type="compositionally biased region" description="Basic and acidic residues" evidence="2">
    <location>
        <begin position="705"/>
        <end position="717"/>
    </location>
</feature>
<feature type="region of interest" description="Disordered" evidence="2">
    <location>
        <begin position="483"/>
        <end position="600"/>
    </location>
</feature>
<feature type="domain" description="CID" evidence="5">
    <location>
        <begin position="205"/>
        <end position="345"/>
    </location>
</feature>
<comment type="caution">
    <text evidence="6">The sequence shown here is derived from an EMBL/GenBank/DDBJ whole genome shotgun (WGS) entry which is preliminary data.</text>
</comment>
<dbReference type="Gene3D" id="1.25.40.90">
    <property type="match status" value="1"/>
</dbReference>